<keyword evidence="10" id="KW-1185">Reference proteome</keyword>
<dbReference type="PANTHER" id="PTHR41523:SF8">
    <property type="entry name" value="ETHYLENE RESPONSE SENSOR PROTEIN"/>
    <property type="match status" value="1"/>
</dbReference>
<feature type="domain" description="Signal transduction histidine kinase HWE region" evidence="8">
    <location>
        <begin position="4"/>
        <end position="87"/>
    </location>
</feature>
<keyword evidence="7" id="KW-0067">ATP-binding</keyword>
<evidence type="ECO:0000256" key="2">
    <source>
        <dbReference type="ARBA" id="ARBA00012438"/>
    </source>
</evidence>
<dbReference type="SMART" id="SM00911">
    <property type="entry name" value="HWE_HK"/>
    <property type="match status" value="1"/>
</dbReference>
<dbReference type="PANTHER" id="PTHR41523">
    <property type="entry name" value="TWO-COMPONENT SYSTEM SENSOR PROTEIN"/>
    <property type="match status" value="1"/>
</dbReference>
<evidence type="ECO:0000259" key="8">
    <source>
        <dbReference type="SMART" id="SM00911"/>
    </source>
</evidence>
<evidence type="ECO:0000256" key="7">
    <source>
        <dbReference type="ARBA" id="ARBA00022840"/>
    </source>
</evidence>
<gene>
    <name evidence="9" type="ORF">ACFQ4E_08950</name>
</gene>
<dbReference type="EC" id="2.7.13.3" evidence="2"/>
<dbReference type="Pfam" id="PF07536">
    <property type="entry name" value="HWE_HK"/>
    <property type="match status" value="1"/>
</dbReference>
<evidence type="ECO:0000313" key="10">
    <source>
        <dbReference type="Proteomes" id="UP001597135"/>
    </source>
</evidence>
<comment type="caution">
    <text evidence="9">The sequence shown here is derived from an EMBL/GenBank/DDBJ whole genome shotgun (WGS) entry which is preliminary data.</text>
</comment>
<evidence type="ECO:0000256" key="3">
    <source>
        <dbReference type="ARBA" id="ARBA00022553"/>
    </source>
</evidence>
<keyword evidence="3" id="KW-0597">Phosphoprotein</keyword>
<organism evidence="9 10">
    <name type="scientific">Litorisediminicola beolgyonensis</name>
    <dbReference type="NCBI Taxonomy" id="1173614"/>
    <lineage>
        <taxon>Bacteria</taxon>
        <taxon>Pseudomonadati</taxon>
        <taxon>Pseudomonadota</taxon>
        <taxon>Alphaproteobacteria</taxon>
        <taxon>Rhodobacterales</taxon>
        <taxon>Paracoccaceae</taxon>
        <taxon>Litorisediminicola</taxon>
    </lineage>
</organism>
<comment type="catalytic activity">
    <reaction evidence="1">
        <text>ATP + protein L-histidine = ADP + protein N-phospho-L-histidine.</text>
        <dbReference type="EC" id="2.7.13.3"/>
    </reaction>
</comment>
<dbReference type="InterPro" id="IPR036890">
    <property type="entry name" value="HATPase_C_sf"/>
</dbReference>
<dbReference type="InterPro" id="IPR011102">
    <property type="entry name" value="Sig_transdc_His_kinase_HWE"/>
</dbReference>
<dbReference type="GO" id="GO:0004673">
    <property type="term" value="F:protein histidine kinase activity"/>
    <property type="evidence" value="ECO:0007669"/>
    <property type="project" value="UniProtKB-EC"/>
</dbReference>
<dbReference type="Gene3D" id="3.30.565.10">
    <property type="entry name" value="Histidine kinase-like ATPase, C-terminal domain"/>
    <property type="match status" value="1"/>
</dbReference>
<dbReference type="EMBL" id="JBHTMU010000012">
    <property type="protein sequence ID" value="MFD1342544.1"/>
    <property type="molecule type" value="Genomic_DNA"/>
</dbReference>
<evidence type="ECO:0000313" key="9">
    <source>
        <dbReference type="EMBL" id="MFD1342544.1"/>
    </source>
</evidence>
<protein>
    <recommendedName>
        <fullName evidence="2">histidine kinase</fullName>
        <ecNumber evidence="2">2.7.13.3</ecNumber>
    </recommendedName>
</protein>
<sequence length="192" mass="20674">MIREMNHRVKNLFSVVSAMVSIAGRESDDSQELANSLRNRIHALGKSHALTLGQPHDIDRAVFLSELIDTVVAPNLSTQTIEKTGTPLALSNSQITSLALVLHEWATNATKYGALSVPSGQIEIAWQTEDNMIKLTWIETGQMEKPASDPSVGFGTGLISAAARQLGGSATGECTSDGYRRTLTFEDNGVVH</sequence>
<keyword evidence="5" id="KW-0547">Nucleotide-binding</keyword>
<dbReference type="SUPFAM" id="SSF55874">
    <property type="entry name" value="ATPase domain of HSP90 chaperone/DNA topoisomerase II/histidine kinase"/>
    <property type="match status" value="1"/>
</dbReference>
<evidence type="ECO:0000256" key="1">
    <source>
        <dbReference type="ARBA" id="ARBA00000085"/>
    </source>
</evidence>
<evidence type="ECO:0000256" key="4">
    <source>
        <dbReference type="ARBA" id="ARBA00022679"/>
    </source>
</evidence>
<keyword evidence="4 9" id="KW-0808">Transferase</keyword>
<name>A0ABW3ZHF7_9RHOB</name>
<proteinExistence type="predicted"/>
<reference evidence="10" key="1">
    <citation type="journal article" date="2019" name="Int. J. Syst. Evol. Microbiol.">
        <title>The Global Catalogue of Microorganisms (GCM) 10K type strain sequencing project: providing services to taxonomists for standard genome sequencing and annotation.</title>
        <authorList>
            <consortium name="The Broad Institute Genomics Platform"/>
            <consortium name="The Broad Institute Genome Sequencing Center for Infectious Disease"/>
            <person name="Wu L."/>
            <person name="Ma J."/>
        </authorList>
    </citation>
    <scope>NUCLEOTIDE SEQUENCE [LARGE SCALE GENOMIC DNA]</scope>
    <source>
        <strain evidence="10">CCUG 62953</strain>
    </source>
</reference>
<evidence type="ECO:0000256" key="6">
    <source>
        <dbReference type="ARBA" id="ARBA00022777"/>
    </source>
</evidence>
<dbReference type="Proteomes" id="UP001597135">
    <property type="component" value="Unassembled WGS sequence"/>
</dbReference>
<keyword evidence="6 9" id="KW-0418">Kinase</keyword>
<evidence type="ECO:0000256" key="5">
    <source>
        <dbReference type="ARBA" id="ARBA00022741"/>
    </source>
</evidence>
<accession>A0ABW3ZHF7</accession>